<sequence>MEENSHWHENNNDIGVSRSVIDKAPIRRVKFSRSTGSHSFRDAMPVRVKTSPGDLDKTLIRDFFGGVAQVQVFLPA</sequence>
<name>A0A0C9ST21_PAXIN</name>
<dbReference type="EMBL" id="KN819374">
    <property type="protein sequence ID" value="KIJ11724.1"/>
    <property type="molecule type" value="Genomic_DNA"/>
</dbReference>
<reference evidence="1 2" key="1">
    <citation type="submission" date="2014-06" db="EMBL/GenBank/DDBJ databases">
        <authorList>
            <consortium name="DOE Joint Genome Institute"/>
            <person name="Kuo A."/>
            <person name="Kohler A."/>
            <person name="Nagy L.G."/>
            <person name="Floudas D."/>
            <person name="Copeland A."/>
            <person name="Barry K.W."/>
            <person name="Cichocki N."/>
            <person name="Veneault-Fourrey C."/>
            <person name="LaButti K."/>
            <person name="Lindquist E.A."/>
            <person name="Lipzen A."/>
            <person name="Lundell T."/>
            <person name="Morin E."/>
            <person name="Murat C."/>
            <person name="Sun H."/>
            <person name="Tunlid A."/>
            <person name="Henrissat B."/>
            <person name="Grigoriev I.V."/>
            <person name="Hibbett D.S."/>
            <person name="Martin F."/>
            <person name="Nordberg H.P."/>
            <person name="Cantor M.N."/>
            <person name="Hua S.X."/>
        </authorList>
    </citation>
    <scope>NUCLEOTIDE SEQUENCE [LARGE SCALE GENOMIC DNA]</scope>
    <source>
        <strain evidence="1 2">ATCC 200175</strain>
    </source>
</reference>
<organism evidence="1 2">
    <name type="scientific">Paxillus involutus ATCC 200175</name>
    <dbReference type="NCBI Taxonomy" id="664439"/>
    <lineage>
        <taxon>Eukaryota</taxon>
        <taxon>Fungi</taxon>
        <taxon>Dikarya</taxon>
        <taxon>Basidiomycota</taxon>
        <taxon>Agaricomycotina</taxon>
        <taxon>Agaricomycetes</taxon>
        <taxon>Agaricomycetidae</taxon>
        <taxon>Boletales</taxon>
        <taxon>Paxilineae</taxon>
        <taxon>Paxillaceae</taxon>
        <taxon>Paxillus</taxon>
    </lineage>
</organism>
<evidence type="ECO:0000313" key="2">
    <source>
        <dbReference type="Proteomes" id="UP000053647"/>
    </source>
</evidence>
<proteinExistence type="predicted"/>
<reference evidence="2" key="2">
    <citation type="submission" date="2015-01" db="EMBL/GenBank/DDBJ databases">
        <title>Evolutionary Origins and Diversification of the Mycorrhizal Mutualists.</title>
        <authorList>
            <consortium name="DOE Joint Genome Institute"/>
            <consortium name="Mycorrhizal Genomics Consortium"/>
            <person name="Kohler A."/>
            <person name="Kuo A."/>
            <person name="Nagy L.G."/>
            <person name="Floudas D."/>
            <person name="Copeland A."/>
            <person name="Barry K.W."/>
            <person name="Cichocki N."/>
            <person name="Veneault-Fourrey C."/>
            <person name="LaButti K."/>
            <person name="Lindquist E.A."/>
            <person name="Lipzen A."/>
            <person name="Lundell T."/>
            <person name="Morin E."/>
            <person name="Murat C."/>
            <person name="Riley R."/>
            <person name="Ohm R."/>
            <person name="Sun H."/>
            <person name="Tunlid A."/>
            <person name="Henrissat B."/>
            <person name="Grigoriev I.V."/>
            <person name="Hibbett D.S."/>
            <person name="Martin F."/>
        </authorList>
    </citation>
    <scope>NUCLEOTIDE SEQUENCE [LARGE SCALE GENOMIC DNA]</scope>
    <source>
        <strain evidence="2">ATCC 200175</strain>
    </source>
</reference>
<dbReference type="AlphaFoldDB" id="A0A0C9ST21"/>
<protein>
    <submittedName>
        <fullName evidence="1">Uncharacterized protein</fullName>
    </submittedName>
</protein>
<accession>A0A0C9ST21</accession>
<dbReference type="HOGENOM" id="CLU_2655181_0_0_1"/>
<dbReference type="Proteomes" id="UP000053647">
    <property type="component" value="Unassembled WGS sequence"/>
</dbReference>
<evidence type="ECO:0000313" key="1">
    <source>
        <dbReference type="EMBL" id="KIJ11724.1"/>
    </source>
</evidence>
<keyword evidence="2" id="KW-1185">Reference proteome</keyword>
<gene>
    <name evidence="1" type="ORF">PAXINDRAFT_15431</name>
</gene>